<dbReference type="Pfam" id="PF02190">
    <property type="entry name" value="LON_substr_bdg"/>
    <property type="match status" value="1"/>
</dbReference>
<gene>
    <name evidence="2" type="ORF">C7B43_13870</name>
</gene>
<dbReference type="EMBL" id="PXYT01000036">
    <property type="protein sequence ID" value="PSR26426.1"/>
    <property type="molecule type" value="Genomic_DNA"/>
</dbReference>
<dbReference type="SUPFAM" id="SSF88697">
    <property type="entry name" value="PUA domain-like"/>
    <property type="match status" value="1"/>
</dbReference>
<dbReference type="PANTHER" id="PTHR46732:SF8">
    <property type="entry name" value="ATP-DEPENDENT PROTEASE LA (LON) DOMAIN PROTEIN"/>
    <property type="match status" value="1"/>
</dbReference>
<dbReference type="InterPro" id="IPR003111">
    <property type="entry name" value="Lon_prtase_N"/>
</dbReference>
<sequence>MVASPFTGRFIGGGAMPASRETISMPILPIKGILFPGAKTRLRIEDPAHKLMITYCIQQDTALCVCKERIGDDLGSTDHDIEPSNIGTSARVLQVQETEDGAMDLELTGISRISLLSYRHGNKYMVGQFKYLPDLDDSVPTLLIDEATALSSEIWSFVRTERTRLQLPTEPEALSYWIAAHVPLPVESQQELLELRTTRTRLAKEVSILRMMMDRMRTEQTS</sequence>
<evidence type="ECO:0000259" key="1">
    <source>
        <dbReference type="PROSITE" id="PS51787"/>
    </source>
</evidence>
<dbReference type="Proteomes" id="UP000242699">
    <property type="component" value="Unassembled WGS sequence"/>
</dbReference>
<dbReference type="InterPro" id="IPR015947">
    <property type="entry name" value="PUA-like_sf"/>
</dbReference>
<dbReference type="InterPro" id="IPR046336">
    <property type="entry name" value="Lon_prtase_N_sf"/>
</dbReference>
<dbReference type="PANTHER" id="PTHR46732">
    <property type="entry name" value="ATP-DEPENDENT PROTEASE LA (LON) DOMAIN PROTEIN"/>
    <property type="match status" value="1"/>
</dbReference>
<feature type="domain" description="Lon N-terminal" evidence="1">
    <location>
        <begin position="25"/>
        <end position="213"/>
    </location>
</feature>
<protein>
    <submittedName>
        <fullName evidence="2">Peptidase S16</fullName>
    </submittedName>
</protein>
<dbReference type="SMART" id="SM00464">
    <property type="entry name" value="LON"/>
    <property type="match status" value="1"/>
</dbReference>
<accession>A0A2T2WW22</accession>
<name>A0A2T2WW22_9FIRM</name>
<dbReference type="PROSITE" id="PS51787">
    <property type="entry name" value="LON_N"/>
    <property type="match status" value="1"/>
</dbReference>
<dbReference type="Gene3D" id="2.30.130.40">
    <property type="entry name" value="LON domain-like"/>
    <property type="match status" value="1"/>
</dbReference>
<comment type="caution">
    <text evidence="2">The sequence shown here is derived from an EMBL/GenBank/DDBJ whole genome shotgun (WGS) entry which is preliminary data.</text>
</comment>
<dbReference type="AlphaFoldDB" id="A0A2T2WW22"/>
<evidence type="ECO:0000313" key="2">
    <source>
        <dbReference type="EMBL" id="PSR26426.1"/>
    </source>
</evidence>
<reference evidence="2 3" key="1">
    <citation type="journal article" date="2014" name="BMC Genomics">
        <title>Comparison of environmental and isolate Sulfobacillus genomes reveals diverse carbon, sulfur, nitrogen, and hydrogen metabolisms.</title>
        <authorList>
            <person name="Justice N.B."/>
            <person name="Norman A."/>
            <person name="Brown C.T."/>
            <person name="Singh A."/>
            <person name="Thomas B.C."/>
            <person name="Banfield J.F."/>
        </authorList>
    </citation>
    <scope>NUCLEOTIDE SEQUENCE [LARGE SCALE GENOMIC DNA]</scope>
    <source>
        <strain evidence="2">AMDSBA1</strain>
    </source>
</reference>
<evidence type="ECO:0000313" key="3">
    <source>
        <dbReference type="Proteomes" id="UP000242699"/>
    </source>
</evidence>
<proteinExistence type="predicted"/>
<dbReference type="Gene3D" id="1.20.58.1480">
    <property type="match status" value="1"/>
</dbReference>
<organism evidence="2 3">
    <name type="scientific">Sulfobacillus benefaciens</name>
    <dbReference type="NCBI Taxonomy" id="453960"/>
    <lineage>
        <taxon>Bacteria</taxon>
        <taxon>Bacillati</taxon>
        <taxon>Bacillota</taxon>
        <taxon>Clostridia</taxon>
        <taxon>Eubacteriales</taxon>
        <taxon>Clostridiales Family XVII. Incertae Sedis</taxon>
        <taxon>Sulfobacillus</taxon>
    </lineage>
</organism>